<dbReference type="GeneID" id="24725273"/>
<keyword evidence="2" id="KW-1185">Reference proteome</keyword>
<gene>
    <name evidence="1" type="ORF">SU10_072</name>
</gene>
<dbReference type="Proteomes" id="UP000031602">
    <property type="component" value="Segment"/>
</dbReference>
<dbReference type="OrthoDB" id="24690at10239"/>
<reference evidence="1 2" key="1">
    <citation type="journal article" date="2014" name="PLoS ONE">
        <title>Genomic, Proteomic, Morphological, and Phylogenetic Analyses of vB_EcoP_SU10, a Podoviridae Phage with C3 Morphology.</title>
        <authorList>
            <person name="Mirzaei M.K."/>
            <person name="Eriksson H."/>
            <person name="Kasuga K."/>
            <person name="Haggard-Ljungquist E."/>
            <person name="Nilsson A.S."/>
        </authorList>
    </citation>
    <scope>NUCLEOTIDE SEQUENCE [LARGE SCALE GENOMIC DNA]</scope>
</reference>
<protein>
    <submittedName>
        <fullName evidence="1">Uncharacterized protein</fullName>
    </submittedName>
</protein>
<accession>A0A0B4N270</accession>
<dbReference type="RefSeq" id="YP_009152923.1">
    <property type="nucleotide sequence ID" value="NC_027395.1"/>
</dbReference>
<dbReference type="KEGG" id="vg:24725273"/>
<proteinExistence type="predicted"/>
<evidence type="ECO:0000313" key="2">
    <source>
        <dbReference type="Proteomes" id="UP000031602"/>
    </source>
</evidence>
<name>A0A0B4N270_9CAUD</name>
<dbReference type="EMBL" id="KM044272">
    <property type="protein sequence ID" value="AIF71824.1"/>
    <property type="molecule type" value="Genomic_DNA"/>
</dbReference>
<sequence length="68" mass="8101">MNKEEFQELKYLTTDAQLKAMVFGRACHRFDTCDEGDKEVCKRYMDKKHLEWGKASNDLYDYMKGLVK</sequence>
<organism evidence="1 2">
    <name type="scientific">Escherichia phage vB_EcoP_SU10</name>
    <dbReference type="NCBI Taxonomy" id="1519788"/>
    <lineage>
        <taxon>Viruses</taxon>
        <taxon>Duplodnaviria</taxon>
        <taxon>Heunggongvirae</taxon>
        <taxon>Uroviricota</taxon>
        <taxon>Caudoviricetes</taxon>
        <taxon>Mktvariviridae</taxon>
        <taxon>Gordonclarkvirinae</taxon>
        <taxon>Kuravirus</taxon>
        <taxon>Kuravirus CHD5UKE1</taxon>
        <taxon>Kuravirus SU10</taxon>
    </lineage>
</organism>
<evidence type="ECO:0000313" key="1">
    <source>
        <dbReference type="EMBL" id="AIF71824.1"/>
    </source>
</evidence>